<keyword evidence="3" id="KW-1185">Reference proteome</keyword>
<keyword evidence="1" id="KW-0175">Coiled coil</keyword>
<evidence type="ECO:0000313" key="2">
    <source>
        <dbReference type="EMBL" id="KZL80702.1"/>
    </source>
</evidence>
<organism evidence="2 3">
    <name type="scientific">Colletotrichum incanum</name>
    <name type="common">Soybean anthracnose fungus</name>
    <dbReference type="NCBI Taxonomy" id="1573173"/>
    <lineage>
        <taxon>Eukaryota</taxon>
        <taxon>Fungi</taxon>
        <taxon>Dikarya</taxon>
        <taxon>Ascomycota</taxon>
        <taxon>Pezizomycotina</taxon>
        <taxon>Sordariomycetes</taxon>
        <taxon>Hypocreomycetidae</taxon>
        <taxon>Glomerellales</taxon>
        <taxon>Glomerellaceae</taxon>
        <taxon>Colletotrichum</taxon>
        <taxon>Colletotrichum spaethianum species complex</taxon>
    </lineage>
</organism>
<evidence type="ECO:0000313" key="3">
    <source>
        <dbReference type="Proteomes" id="UP000076584"/>
    </source>
</evidence>
<accession>A0A167AZ99</accession>
<dbReference type="AlphaFoldDB" id="A0A167AZ99"/>
<proteinExistence type="predicted"/>
<sequence>MSQASSLALVFIRSKANHSMLVIELLDRFTLESLNANQCLKQNPPQSHNSQIPTRSRCGYRAASNQKLRLTLENLRREMQVMNRDSTEALQALNDNLVLLRREVQGFIFGYDLALHGFDWESNGEKIPYQQPEPTRVDTLEDVRAADDTNHDVETTITNLGLAEPYQAA</sequence>
<comment type="caution">
    <text evidence="2">The sequence shown here is derived from an EMBL/GenBank/DDBJ whole genome shotgun (WGS) entry which is preliminary data.</text>
</comment>
<dbReference type="EMBL" id="LFIW01001831">
    <property type="protein sequence ID" value="KZL80702.1"/>
    <property type="molecule type" value="Genomic_DNA"/>
</dbReference>
<protein>
    <submittedName>
        <fullName evidence="2">Uncharacterized protein</fullName>
    </submittedName>
</protein>
<feature type="coiled-coil region" evidence="1">
    <location>
        <begin position="65"/>
        <end position="103"/>
    </location>
</feature>
<dbReference type="Proteomes" id="UP000076584">
    <property type="component" value="Unassembled WGS sequence"/>
</dbReference>
<evidence type="ECO:0000256" key="1">
    <source>
        <dbReference type="SAM" id="Coils"/>
    </source>
</evidence>
<name>A0A167AZ99_COLIC</name>
<gene>
    <name evidence="2" type="ORF">CI238_09060</name>
</gene>
<reference evidence="2 3" key="1">
    <citation type="submission" date="2015-06" db="EMBL/GenBank/DDBJ databases">
        <title>Survival trade-offs in plant roots during colonization by closely related pathogenic and mutualistic fungi.</title>
        <authorList>
            <person name="Hacquard S."/>
            <person name="Kracher B."/>
            <person name="Hiruma K."/>
            <person name="Weinman A."/>
            <person name="Muench P."/>
            <person name="Garrido Oter R."/>
            <person name="Ver Loren van Themaat E."/>
            <person name="Dallerey J.-F."/>
            <person name="Damm U."/>
            <person name="Henrissat B."/>
            <person name="Lespinet O."/>
            <person name="Thon M."/>
            <person name="Kemen E."/>
            <person name="McHardy A.C."/>
            <person name="Schulze-Lefert P."/>
            <person name="O'Connell R.J."/>
        </authorList>
    </citation>
    <scope>NUCLEOTIDE SEQUENCE [LARGE SCALE GENOMIC DNA]</scope>
    <source>
        <strain evidence="2 3">MAFF 238704</strain>
    </source>
</reference>